<organism evidence="1 2">
    <name type="scientific">Neobacillus bataviensis LMG 21833</name>
    <dbReference type="NCBI Taxonomy" id="1117379"/>
    <lineage>
        <taxon>Bacteria</taxon>
        <taxon>Bacillati</taxon>
        <taxon>Bacillota</taxon>
        <taxon>Bacilli</taxon>
        <taxon>Bacillales</taxon>
        <taxon>Bacillaceae</taxon>
        <taxon>Neobacillus</taxon>
    </lineage>
</organism>
<reference evidence="1 2" key="1">
    <citation type="journal article" date="2012" name="Front. Microbiol.">
        <title>Redundancy and modularity in membrane-associated dissimilatory nitrate reduction in Bacillus.</title>
        <authorList>
            <person name="Heylen K."/>
            <person name="Keltjens J."/>
        </authorList>
    </citation>
    <scope>NUCLEOTIDE SEQUENCE [LARGE SCALE GENOMIC DNA]</scope>
    <source>
        <strain evidence="2">LMG 21833T</strain>
    </source>
</reference>
<dbReference type="OrthoDB" id="2602945at2"/>
<dbReference type="PATRIC" id="fig|1117379.3.peg.932"/>
<dbReference type="RefSeq" id="WP_007083936.1">
    <property type="nucleotide sequence ID" value="NZ_AJLS01000036.1"/>
</dbReference>
<sequence>MFDNFEIFQVQEGSAHEQSHFSLSIEGNEYKGMVHSGKIHWYNPHPKQNLEEEHLSAVETKVFDMMSEHLES</sequence>
<name>K6DQP9_9BACI</name>
<comment type="caution">
    <text evidence="1">The sequence shown here is derived from an EMBL/GenBank/DDBJ whole genome shotgun (WGS) entry which is preliminary data.</text>
</comment>
<dbReference type="STRING" id="1117379.BABA_04504"/>
<dbReference type="Proteomes" id="UP000006316">
    <property type="component" value="Unassembled WGS sequence"/>
</dbReference>
<keyword evidence="2" id="KW-1185">Reference proteome</keyword>
<dbReference type="AlphaFoldDB" id="K6DQP9"/>
<proteinExistence type="predicted"/>
<evidence type="ECO:0000313" key="1">
    <source>
        <dbReference type="EMBL" id="EKN70674.1"/>
    </source>
</evidence>
<protein>
    <submittedName>
        <fullName evidence="1">Uncharacterized protein</fullName>
    </submittedName>
</protein>
<accession>K6DQP9</accession>
<dbReference type="EMBL" id="AJLS01000036">
    <property type="protein sequence ID" value="EKN70674.1"/>
    <property type="molecule type" value="Genomic_DNA"/>
</dbReference>
<evidence type="ECO:0000313" key="2">
    <source>
        <dbReference type="Proteomes" id="UP000006316"/>
    </source>
</evidence>
<gene>
    <name evidence="1" type="ORF">BABA_04504</name>
</gene>
<dbReference type="eggNOG" id="ENOG5032R9Q">
    <property type="taxonomic scope" value="Bacteria"/>
</dbReference>